<feature type="region of interest" description="Disordered" evidence="1">
    <location>
        <begin position="1013"/>
        <end position="1038"/>
    </location>
</feature>
<evidence type="ECO:0000256" key="1">
    <source>
        <dbReference type="SAM" id="MobiDB-lite"/>
    </source>
</evidence>
<feature type="compositionally biased region" description="Polar residues" evidence="1">
    <location>
        <begin position="275"/>
        <end position="291"/>
    </location>
</feature>
<comment type="caution">
    <text evidence="3">The sequence shown here is derived from an EMBL/GenBank/DDBJ whole genome shotgun (WGS) entry which is preliminary data.</text>
</comment>
<feature type="region of interest" description="Disordered" evidence="1">
    <location>
        <begin position="593"/>
        <end position="732"/>
    </location>
</feature>
<dbReference type="PANTHER" id="PTHR19308">
    <property type="entry name" value="PHOSPHATIDYLCHOLINE TRANSFER PROTEIN"/>
    <property type="match status" value="1"/>
</dbReference>
<feature type="compositionally biased region" description="Basic and acidic residues" evidence="1">
    <location>
        <begin position="1067"/>
        <end position="1084"/>
    </location>
</feature>
<name>A0A9P6FQH2_9FUNG</name>
<feature type="compositionally biased region" description="Acidic residues" evidence="1">
    <location>
        <begin position="1013"/>
        <end position="1033"/>
    </location>
</feature>
<dbReference type="PROSITE" id="PS50848">
    <property type="entry name" value="START"/>
    <property type="match status" value="1"/>
</dbReference>
<feature type="compositionally biased region" description="Low complexity" evidence="1">
    <location>
        <begin position="170"/>
        <end position="180"/>
    </location>
</feature>
<reference evidence="3" key="1">
    <citation type="journal article" date="2020" name="Fungal Divers.">
        <title>Resolving the Mortierellaceae phylogeny through synthesis of multi-gene phylogenetics and phylogenomics.</title>
        <authorList>
            <person name="Vandepol N."/>
            <person name="Liber J."/>
            <person name="Desiro A."/>
            <person name="Na H."/>
            <person name="Kennedy M."/>
            <person name="Barry K."/>
            <person name="Grigoriev I.V."/>
            <person name="Miller A.N."/>
            <person name="O'Donnell K."/>
            <person name="Stajich J.E."/>
            <person name="Bonito G."/>
        </authorList>
    </citation>
    <scope>NUCLEOTIDE SEQUENCE</scope>
    <source>
        <strain evidence="3">KOD1015</strain>
    </source>
</reference>
<dbReference type="Proteomes" id="UP000780801">
    <property type="component" value="Unassembled WGS sequence"/>
</dbReference>
<evidence type="ECO:0000313" key="4">
    <source>
        <dbReference type="Proteomes" id="UP000780801"/>
    </source>
</evidence>
<feature type="region of interest" description="Disordered" evidence="1">
    <location>
        <begin position="64"/>
        <end position="85"/>
    </location>
</feature>
<proteinExistence type="predicted"/>
<feature type="compositionally biased region" description="Acidic residues" evidence="1">
    <location>
        <begin position="619"/>
        <end position="633"/>
    </location>
</feature>
<organism evidence="3 4">
    <name type="scientific">Lunasporangiospora selenospora</name>
    <dbReference type="NCBI Taxonomy" id="979761"/>
    <lineage>
        <taxon>Eukaryota</taxon>
        <taxon>Fungi</taxon>
        <taxon>Fungi incertae sedis</taxon>
        <taxon>Mucoromycota</taxon>
        <taxon>Mortierellomycotina</taxon>
        <taxon>Mortierellomycetes</taxon>
        <taxon>Mortierellales</taxon>
        <taxon>Mortierellaceae</taxon>
        <taxon>Lunasporangiospora</taxon>
    </lineage>
</organism>
<dbReference type="GO" id="GO:0008289">
    <property type="term" value="F:lipid binding"/>
    <property type="evidence" value="ECO:0007669"/>
    <property type="project" value="InterPro"/>
</dbReference>
<evidence type="ECO:0000259" key="2">
    <source>
        <dbReference type="PROSITE" id="PS50848"/>
    </source>
</evidence>
<sequence length="1338" mass="146667">MVMSNIVSQTTNRHRSLSEPLKPDKFLFAANPGKEEVLQSGSAFLSPIGPIKSDKDIEQLDDKETMGDDDLQRTLSGIDHHPHRRDIRNSLAPSLASSRSLAPSIFSSEFLESNAALGDTAMFGDSDLFGKGGIYESQLRHQEEVVLAAEQSRTINPKSPTLAHNRVKSPVDPASDSDASMTSRVKIVPRVPKLRDSAMSSRPNSMAFAAYGVRPPSAIMEARRHSTLIGRNSTFAPRHSHALPVRNNSNTSQSGLHRSSTPISQLSGSMKRHSNAPSVDSNRSSTLTASTLAVPHRHSETVRKALAMFKVLASSPEDRWRAVSNEGGFKSYSRIISGAGLPMMRGEGIISGGWTVEQINAVIESAGCRQVWDERFENMSIAETFNSNEYLFHITLRDIDGLTGRDLAGVTIIDRDPQTCALYNVSTSVLDPTIPEDPGCVRAVLEMSGWSLRPIFDGQGNTVSVHVTFVIQIDIRGTLPSSVVKSVSSGMMSSVSRLNQFINKTGCPPYPSFISGTRLLDTFEPKTGYFELCYKASPGWTEIRVGRKVYRDGYDFFIKPDDPTVRVELAPDFGGVRVFTTLDHEGQSIIAQVTRKGQSPISSATRQQQQLMQQYQEQHEEDEEDEEKEDESPIQDISPYRARSRDSRMYDPTTTAPTYGGPSLRKSPGALKSNEAKDDTDSRAEQMYIDADDDDVDDAGRGPYLRPLDGTPEDPSSIHRRKRRSASHTTLSASFDPNSFVAVVAPSSSDRSTSLLMTSVPAPNFAPAYATSSFLSVTWPPSPTLSEQASTLAKASQEFERNRSSRSRVPCPLGDNAPVKPRINIVDLCKEDDGSSPVSPSPIFSRRSSSLNRFSTSALTFVPKHEQPAQSFLRIADTQPNTLSPTLSILTTGLSPGKMAITSMTTTTTSTSTCSTPREYYESGSPLASPTLGRFHIPHVSNTRALMAQIQQTPQPLLLVEPESAMVEVVETTEPELVAEVITPVAVDFMLQPPVEIPSPVLAPTLLMTTVEPLEEPSEEEEEEWEKGEDEELNTQKHNEDHYVILATPEDMDPLATPLKTVSADQTKNEDQNREQDQDLKRLETMSSPVCTPIPTRTLESPHTPLDVNAGDILDSSCSSGSGENSPVFDQKVETPLLKHSALKSSLQSSPHATPRKVTFSPDVVEKTAENSNLKRRRRRKSTSSSLATKTMKNKDSLETLQTMAKKSHDDNDTFARVSHEGTKPEGEDEYASDEAEFVEAAEELLPESEPEMTSPTSMTTVWGTSRSKLVIDHVQDREQVWGGAVNGLVGEVYAMQVKIVMSALMLMLMAVYLSSPEQASFLLMTVAKEPTLVVGVN</sequence>
<dbReference type="EMBL" id="JAABOA010002853">
    <property type="protein sequence ID" value="KAF9579331.1"/>
    <property type="molecule type" value="Genomic_DNA"/>
</dbReference>
<feature type="compositionally biased region" description="Polar residues" evidence="1">
    <location>
        <begin position="1143"/>
        <end position="1152"/>
    </location>
</feature>
<feature type="compositionally biased region" description="Low complexity" evidence="1">
    <location>
        <begin position="1116"/>
        <end position="1126"/>
    </location>
</feature>
<feature type="domain" description="START" evidence="2">
    <location>
        <begin position="312"/>
        <end position="486"/>
    </location>
</feature>
<dbReference type="PANTHER" id="PTHR19308:SF14">
    <property type="entry name" value="START DOMAIN-CONTAINING PROTEIN"/>
    <property type="match status" value="1"/>
</dbReference>
<dbReference type="Gene3D" id="3.30.530.20">
    <property type="match status" value="1"/>
</dbReference>
<dbReference type="OrthoDB" id="196858at2759"/>
<gene>
    <name evidence="3" type="ORF">BGW38_004456</name>
</gene>
<dbReference type="InterPro" id="IPR002913">
    <property type="entry name" value="START_lipid-bd_dom"/>
</dbReference>
<feature type="region of interest" description="Disordered" evidence="1">
    <location>
        <begin position="1061"/>
        <end position="1129"/>
    </location>
</feature>
<evidence type="ECO:0000313" key="3">
    <source>
        <dbReference type="EMBL" id="KAF9579331.1"/>
    </source>
</evidence>
<keyword evidence="4" id="KW-1185">Reference proteome</keyword>
<feature type="region of interest" description="Disordered" evidence="1">
    <location>
        <begin position="1142"/>
        <end position="1234"/>
    </location>
</feature>
<dbReference type="SUPFAM" id="SSF55961">
    <property type="entry name" value="Bet v1-like"/>
    <property type="match status" value="1"/>
</dbReference>
<feature type="compositionally biased region" description="Polar residues" evidence="1">
    <location>
        <begin position="246"/>
        <end position="268"/>
    </location>
</feature>
<dbReference type="InterPro" id="IPR023393">
    <property type="entry name" value="START-like_dom_sf"/>
</dbReference>
<accession>A0A9P6FQH2</accession>
<dbReference type="CDD" id="cd00177">
    <property type="entry name" value="START"/>
    <property type="match status" value="1"/>
</dbReference>
<feature type="region of interest" description="Disordered" evidence="1">
    <location>
        <begin position="235"/>
        <end position="293"/>
    </location>
</feature>
<dbReference type="GO" id="GO:0005737">
    <property type="term" value="C:cytoplasm"/>
    <property type="evidence" value="ECO:0007669"/>
    <property type="project" value="UniProtKB-ARBA"/>
</dbReference>
<feature type="compositionally biased region" description="Polar residues" evidence="1">
    <location>
        <begin position="593"/>
        <end position="606"/>
    </location>
</feature>
<feature type="compositionally biased region" description="Basic and acidic residues" evidence="1">
    <location>
        <begin position="1207"/>
        <end position="1226"/>
    </location>
</feature>
<feature type="region of interest" description="Disordered" evidence="1">
    <location>
        <begin position="157"/>
        <end position="182"/>
    </location>
</feature>
<feature type="compositionally biased region" description="Low complexity" evidence="1">
    <location>
        <begin position="607"/>
        <end position="616"/>
    </location>
</feature>
<dbReference type="Pfam" id="PF01852">
    <property type="entry name" value="START"/>
    <property type="match status" value="1"/>
</dbReference>
<protein>
    <recommendedName>
        <fullName evidence="2">START domain-containing protein</fullName>
    </recommendedName>
</protein>
<feature type="compositionally biased region" description="Basic and acidic residues" evidence="1">
    <location>
        <begin position="674"/>
        <end position="684"/>
    </location>
</feature>
<dbReference type="InterPro" id="IPR051213">
    <property type="entry name" value="START_lipid_transfer"/>
</dbReference>